<evidence type="ECO:0000313" key="3">
    <source>
        <dbReference type="Proteomes" id="UP000218327"/>
    </source>
</evidence>
<dbReference type="AlphaFoldDB" id="A0A2A5B824"/>
<sequence>MNKNFSRQSGFTLLEVIVALTITGFVLGGMFSLVGGSKQLSWRSQESLVRVNRARAAANFALLENDYNEVELILQDTNYEIRALEILEEPERRTQASVYTLQAYEIVNDDRDEVLTGSRWMRQELPQ</sequence>
<keyword evidence="1" id="KW-0812">Transmembrane</keyword>
<evidence type="ECO:0008006" key="4">
    <source>
        <dbReference type="Google" id="ProtNLM"/>
    </source>
</evidence>
<organism evidence="2 3">
    <name type="scientific">SAR86 cluster bacterium</name>
    <dbReference type="NCBI Taxonomy" id="2030880"/>
    <lineage>
        <taxon>Bacteria</taxon>
        <taxon>Pseudomonadati</taxon>
        <taxon>Pseudomonadota</taxon>
        <taxon>Gammaproteobacteria</taxon>
        <taxon>SAR86 cluster</taxon>
    </lineage>
</organism>
<protein>
    <recommendedName>
        <fullName evidence="4">Type II secretion system protein</fullName>
    </recommendedName>
</protein>
<name>A0A2A5B824_9GAMM</name>
<proteinExistence type="predicted"/>
<feature type="transmembrane region" description="Helical" evidence="1">
    <location>
        <begin position="12"/>
        <end position="34"/>
    </location>
</feature>
<dbReference type="Proteomes" id="UP000218327">
    <property type="component" value="Unassembled WGS sequence"/>
</dbReference>
<gene>
    <name evidence="2" type="ORF">COA96_02520</name>
</gene>
<keyword evidence="1" id="KW-1133">Transmembrane helix</keyword>
<comment type="caution">
    <text evidence="2">The sequence shown here is derived from an EMBL/GenBank/DDBJ whole genome shotgun (WGS) entry which is preliminary data.</text>
</comment>
<keyword evidence="1" id="KW-0472">Membrane</keyword>
<reference evidence="3" key="1">
    <citation type="submission" date="2017-08" db="EMBL/GenBank/DDBJ databases">
        <title>A dynamic microbial community with high functional redundancy inhabits the cold, oxic subseafloor aquifer.</title>
        <authorList>
            <person name="Tully B.J."/>
            <person name="Wheat C.G."/>
            <person name="Glazer B.T."/>
            <person name="Huber J.A."/>
        </authorList>
    </citation>
    <scope>NUCLEOTIDE SEQUENCE [LARGE SCALE GENOMIC DNA]</scope>
</reference>
<evidence type="ECO:0000256" key="1">
    <source>
        <dbReference type="SAM" id="Phobius"/>
    </source>
</evidence>
<dbReference type="Pfam" id="PF07963">
    <property type="entry name" value="N_methyl"/>
    <property type="match status" value="1"/>
</dbReference>
<accession>A0A2A5B824</accession>
<evidence type="ECO:0000313" key="2">
    <source>
        <dbReference type="EMBL" id="PCJ27744.1"/>
    </source>
</evidence>
<dbReference type="EMBL" id="NVVJ01000005">
    <property type="protein sequence ID" value="PCJ27744.1"/>
    <property type="molecule type" value="Genomic_DNA"/>
</dbReference>
<dbReference type="InterPro" id="IPR012902">
    <property type="entry name" value="N_methyl_site"/>
</dbReference>
<dbReference type="NCBIfam" id="TIGR02532">
    <property type="entry name" value="IV_pilin_GFxxxE"/>
    <property type="match status" value="1"/>
</dbReference>